<evidence type="ECO:0000256" key="1">
    <source>
        <dbReference type="ARBA" id="ARBA00001954"/>
    </source>
</evidence>
<dbReference type="InterPro" id="IPR003819">
    <property type="entry name" value="TauD/TfdA-like"/>
</dbReference>
<reference evidence="8" key="1">
    <citation type="journal article" date="2020" name="Stud. Mycol.">
        <title>101 Dothideomycetes genomes: a test case for predicting lifestyles and emergence of pathogens.</title>
        <authorList>
            <person name="Haridas S."/>
            <person name="Albert R."/>
            <person name="Binder M."/>
            <person name="Bloem J."/>
            <person name="Labutti K."/>
            <person name="Salamov A."/>
            <person name="Andreopoulos B."/>
            <person name="Baker S."/>
            <person name="Barry K."/>
            <person name="Bills G."/>
            <person name="Bluhm B."/>
            <person name="Cannon C."/>
            <person name="Castanera R."/>
            <person name="Culley D."/>
            <person name="Daum C."/>
            <person name="Ezra D."/>
            <person name="Gonzalez J."/>
            <person name="Henrissat B."/>
            <person name="Kuo A."/>
            <person name="Liang C."/>
            <person name="Lipzen A."/>
            <person name="Lutzoni F."/>
            <person name="Magnuson J."/>
            <person name="Mondo S."/>
            <person name="Nolan M."/>
            <person name="Ohm R."/>
            <person name="Pangilinan J."/>
            <person name="Park H.-J."/>
            <person name="Ramirez L."/>
            <person name="Alfaro M."/>
            <person name="Sun H."/>
            <person name="Tritt A."/>
            <person name="Yoshinaga Y."/>
            <person name="Zwiers L.-H."/>
            <person name="Turgeon B."/>
            <person name="Goodwin S."/>
            <person name="Spatafora J."/>
            <person name="Crous P."/>
            <person name="Grigoriev I."/>
        </authorList>
    </citation>
    <scope>NUCLEOTIDE SEQUENCE</scope>
    <source>
        <strain evidence="8">CBS 122367</strain>
    </source>
</reference>
<feature type="domain" description="TauD/TfdA-like" evidence="7">
    <location>
        <begin position="93"/>
        <end position="363"/>
    </location>
</feature>
<accession>A0A6G1JHL1</accession>
<dbReference type="AlphaFoldDB" id="A0A6G1JHL1"/>
<evidence type="ECO:0000256" key="4">
    <source>
        <dbReference type="ARBA" id="ARBA00022964"/>
    </source>
</evidence>
<keyword evidence="5" id="KW-0560">Oxidoreductase</keyword>
<gene>
    <name evidence="8" type="ORF">K458DRAFT_291283</name>
</gene>
<evidence type="ECO:0000313" key="9">
    <source>
        <dbReference type="Proteomes" id="UP000799291"/>
    </source>
</evidence>
<evidence type="ECO:0000256" key="6">
    <source>
        <dbReference type="ARBA" id="ARBA00023004"/>
    </source>
</evidence>
<dbReference type="GO" id="GO:0016706">
    <property type="term" value="F:2-oxoglutarate-dependent dioxygenase activity"/>
    <property type="evidence" value="ECO:0007669"/>
    <property type="project" value="TreeGrafter"/>
</dbReference>
<dbReference type="InterPro" id="IPR051323">
    <property type="entry name" value="AtsK-like"/>
</dbReference>
<dbReference type="OrthoDB" id="10257314at2759"/>
<name>A0A6G1JHL1_9PLEO</name>
<evidence type="ECO:0000313" key="8">
    <source>
        <dbReference type="EMBL" id="KAF2689710.1"/>
    </source>
</evidence>
<keyword evidence="4" id="KW-0223">Dioxygenase</keyword>
<protein>
    <submittedName>
        <fullName evidence="8">TauD-domain-containing protein</fullName>
    </submittedName>
</protein>
<dbReference type="GO" id="GO:0046872">
    <property type="term" value="F:metal ion binding"/>
    <property type="evidence" value="ECO:0007669"/>
    <property type="project" value="UniProtKB-KW"/>
</dbReference>
<evidence type="ECO:0000259" key="7">
    <source>
        <dbReference type="Pfam" id="PF02668"/>
    </source>
</evidence>
<organism evidence="8 9">
    <name type="scientific">Lentithecium fluviatile CBS 122367</name>
    <dbReference type="NCBI Taxonomy" id="1168545"/>
    <lineage>
        <taxon>Eukaryota</taxon>
        <taxon>Fungi</taxon>
        <taxon>Dikarya</taxon>
        <taxon>Ascomycota</taxon>
        <taxon>Pezizomycotina</taxon>
        <taxon>Dothideomycetes</taxon>
        <taxon>Pleosporomycetidae</taxon>
        <taxon>Pleosporales</taxon>
        <taxon>Massarineae</taxon>
        <taxon>Lentitheciaceae</taxon>
        <taxon>Lentithecium</taxon>
    </lineage>
</organism>
<keyword evidence="6" id="KW-0408">Iron</keyword>
<dbReference type="PANTHER" id="PTHR30468:SF1">
    <property type="entry name" value="ALPHA-KETOGLUTARATE-DEPENDENT SULFONATE DIOXYGENASE"/>
    <property type="match status" value="1"/>
</dbReference>
<dbReference type="FunFam" id="3.60.130.10:FF:000003">
    <property type="entry name" value="Alpha-ketoglutarate-dependent taurine dioxygenase"/>
    <property type="match status" value="1"/>
</dbReference>
<dbReference type="Gene3D" id="3.60.130.10">
    <property type="entry name" value="Clavaminate synthase-like"/>
    <property type="match status" value="1"/>
</dbReference>
<dbReference type="GO" id="GO:0005737">
    <property type="term" value="C:cytoplasm"/>
    <property type="evidence" value="ECO:0007669"/>
    <property type="project" value="TreeGrafter"/>
</dbReference>
<dbReference type="Pfam" id="PF02668">
    <property type="entry name" value="TauD"/>
    <property type="match status" value="1"/>
</dbReference>
<dbReference type="PANTHER" id="PTHR30468">
    <property type="entry name" value="ALPHA-KETOGLUTARATE-DEPENDENT SULFONATE DIOXYGENASE"/>
    <property type="match status" value="1"/>
</dbReference>
<keyword evidence="3" id="KW-0479">Metal-binding</keyword>
<dbReference type="Proteomes" id="UP000799291">
    <property type="component" value="Unassembled WGS sequence"/>
</dbReference>
<proteinExistence type="inferred from homology"/>
<evidence type="ECO:0000256" key="3">
    <source>
        <dbReference type="ARBA" id="ARBA00022723"/>
    </source>
</evidence>
<comment type="similarity">
    <text evidence="2">Belongs to the TfdA dioxygenase family.</text>
</comment>
<evidence type="ECO:0000256" key="2">
    <source>
        <dbReference type="ARBA" id="ARBA00005896"/>
    </source>
</evidence>
<dbReference type="SUPFAM" id="SSF51197">
    <property type="entry name" value="Clavaminate synthase-like"/>
    <property type="match status" value="1"/>
</dbReference>
<comment type="cofactor">
    <cofactor evidence="1">
        <name>Fe(2+)</name>
        <dbReference type="ChEBI" id="CHEBI:29033"/>
    </cofactor>
</comment>
<dbReference type="EMBL" id="MU005572">
    <property type="protein sequence ID" value="KAF2689710.1"/>
    <property type="molecule type" value="Genomic_DNA"/>
</dbReference>
<sequence length="376" mass="41953">MAPALVETTLQEAVDYSKSGTGEYKEAFIGGPKAFRSDAELKGTGKQPPAKHPNYLPTWDAEKKYPPLEPFEHYEHGKDANPSFPNLLKNAEVIDLTANIGAEVHGVQLSKLTDAGKDELALFVAQRKVVAFRDQDLADLPIQDALNFGGYFGRHHIHPTSGGPSGHPEVHLVHRGADDTTARNFFEERTNSVTWHSDVTYEQQPPGTTFLYLLDGPIAGGDTLFANQAEAYRRLSPEFQKRLHGLKASHSGVEQADNSRNRGGIVRRKPVTHIHPIVRTHPATGEKALFVNPQFTRRIIGYKKEESDFLLKFLYDHIAKGQDFQARLKWAPGTVVVWDNRVTAHSALLDWDDGQRRHLARITPQAEAPYETSFEG</sequence>
<dbReference type="InterPro" id="IPR042098">
    <property type="entry name" value="TauD-like_sf"/>
</dbReference>
<evidence type="ECO:0000256" key="5">
    <source>
        <dbReference type="ARBA" id="ARBA00023002"/>
    </source>
</evidence>
<keyword evidence="9" id="KW-1185">Reference proteome</keyword>